<reference evidence="3" key="1">
    <citation type="submission" date="2021-04" db="EMBL/GenBank/DDBJ databases">
        <authorList>
            <person name="Hartkoorn R.C."/>
            <person name="Beaudoing E."/>
            <person name="Hot D."/>
        </authorList>
    </citation>
    <scope>NUCLEOTIDE SEQUENCE</scope>
    <source>
        <strain evidence="3">NRRL B-16292</strain>
    </source>
</reference>
<feature type="compositionally biased region" description="Basic and acidic residues" evidence="1">
    <location>
        <begin position="76"/>
        <end position="85"/>
    </location>
</feature>
<keyword evidence="2" id="KW-0732">Signal</keyword>
<accession>A0ABY5WD17</accession>
<reference evidence="3" key="2">
    <citation type="submission" date="2022-09" db="EMBL/GenBank/DDBJ databases">
        <title>Biosynthetic gene clusters of Dactylosporangioum fulvum.</title>
        <authorList>
            <person name="Caradec T."/>
        </authorList>
    </citation>
    <scope>NUCLEOTIDE SEQUENCE</scope>
    <source>
        <strain evidence="3">NRRL B-16292</strain>
    </source>
</reference>
<proteinExistence type="predicted"/>
<feature type="chain" id="PRO_5047312342" description="Lipoprotein" evidence="2">
    <location>
        <begin position="23"/>
        <end position="180"/>
    </location>
</feature>
<evidence type="ECO:0000256" key="1">
    <source>
        <dbReference type="SAM" id="MobiDB-lite"/>
    </source>
</evidence>
<evidence type="ECO:0000256" key="2">
    <source>
        <dbReference type="SAM" id="SignalP"/>
    </source>
</evidence>
<evidence type="ECO:0000313" key="4">
    <source>
        <dbReference type="Proteomes" id="UP001059617"/>
    </source>
</evidence>
<evidence type="ECO:0008006" key="5">
    <source>
        <dbReference type="Google" id="ProtNLM"/>
    </source>
</evidence>
<dbReference type="EMBL" id="CP073720">
    <property type="protein sequence ID" value="UWP87106.1"/>
    <property type="molecule type" value="Genomic_DNA"/>
</dbReference>
<gene>
    <name evidence="3" type="ORF">Dfulv_23845</name>
</gene>
<feature type="region of interest" description="Disordered" evidence="1">
    <location>
        <begin position="32"/>
        <end position="85"/>
    </location>
</feature>
<keyword evidence="4" id="KW-1185">Reference proteome</keyword>
<feature type="compositionally biased region" description="Low complexity" evidence="1">
    <location>
        <begin position="37"/>
        <end position="60"/>
    </location>
</feature>
<feature type="signal peptide" evidence="2">
    <location>
        <begin position="1"/>
        <end position="22"/>
    </location>
</feature>
<dbReference type="PROSITE" id="PS51257">
    <property type="entry name" value="PROKAR_LIPOPROTEIN"/>
    <property type="match status" value="1"/>
</dbReference>
<protein>
    <recommendedName>
        <fullName evidence="5">Lipoprotein</fullName>
    </recommendedName>
</protein>
<organism evidence="3 4">
    <name type="scientific">Dactylosporangium fulvum</name>
    <dbReference type="NCBI Taxonomy" id="53359"/>
    <lineage>
        <taxon>Bacteria</taxon>
        <taxon>Bacillati</taxon>
        <taxon>Actinomycetota</taxon>
        <taxon>Actinomycetes</taxon>
        <taxon>Micromonosporales</taxon>
        <taxon>Micromonosporaceae</taxon>
        <taxon>Dactylosporangium</taxon>
    </lineage>
</organism>
<sequence>MKTGTVRAATVAMVMLALVGCARPGAAVGDEPLPGDPGVSATAAAGTTAGPTAGTVATTGPGDGPPNHADNNAWKQRPDLTAEDNRLSEEAAGRIRTALEAQRQAGDVSPETTGATLTGLGFPADRVQVRGMSDPSVPGAAYGVRVGTRGCVIGDVRPEQVRASVTGSAAEFGCLEPFSH</sequence>
<dbReference type="Proteomes" id="UP001059617">
    <property type="component" value="Chromosome"/>
</dbReference>
<dbReference type="RefSeq" id="WP_259866957.1">
    <property type="nucleotide sequence ID" value="NZ_BAAAST010000173.1"/>
</dbReference>
<name>A0ABY5WD17_9ACTN</name>
<evidence type="ECO:0000313" key="3">
    <source>
        <dbReference type="EMBL" id="UWP87106.1"/>
    </source>
</evidence>